<evidence type="ECO:0000313" key="5">
    <source>
        <dbReference type="EMBL" id="ANY76474.1"/>
    </source>
</evidence>
<organism evidence="5">
    <name type="scientific">Paenibacillus ihbetae</name>
    <dbReference type="NCBI Taxonomy" id="1870820"/>
    <lineage>
        <taxon>Bacteria</taxon>
        <taxon>Bacillati</taxon>
        <taxon>Bacillota</taxon>
        <taxon>Bacilli</taxon>
        <taxon>Bacillales</taxon>
        <taxon>Paenibacillaceae</taxon>
        <taxon>Paenibacillus</taxon>
    </lineage>
</organism>
<keyword evidence="1" id="KW-0805">Transcription regulation</keyword>
<dbReference type="PROSITE" id="PS50949">
    <property type="entry name" value="HTH_GNTR"/>
    <property type="match status" value="1"/>
</dbReference>
<name>A0A1B2E930_9BACL</name>
<evidence type="ECO:0000256" key="3">
    <source>
        <dbReference type="ARBA" id="ARBA00023163"/>
    </source>
</evidence>
<dbReference type="RefSeq" id="WP_099480508.1">
    <property type="nucleotide sequence ID" value="NZ_CP016809.1"/>
</dbReference>
<evidence type="ECO:0000259" key="4">
    <source>
        <dbReference type="PROSITE" id="PS50949"/>
    </source>
</evidence>
<dbReference type="EMBL" id="CP016809">
    <property type="protein sequence ID" value="ANY76474.1"/>
    <property type="molecule type" value="Genomic_DNA"/>
</dbReference>
<dbReference type="KEGG" id="pib:BBD41_07845"/>
<dbReference type="InterPro" id="IPR000524">
    <property type="entry name" value="Tscrpt_reg_HTH_GntR"/>
</dbReference>
<proteinExistence type="predicted"/>
<dbReference type="InterPro" id="IPR036390">
    <property type="entry name" value="WH_DNA-bd_sf"/>
</dbReference>
<accession>A0A1B2E930</accession>
<gene>
    <name evidence="5" type="ORF">BBD41_07845</name>
</gene>
<dbReference type="CDD" id="cd07377">
    <property type="entry name" value="WHTH_GntR"/>
    <property type="match status" value="1"/>
</dbReference>
<keyword evidence="3" id="KW-0804">Transcription</keyword>
<protein>
    <submittedName>
        <fullName evidence="5">GntR family transcriptional regulator</fullName>
    </submittedName>
</protein>
<dbReference type="Gene3D" id="1.10.10.10">
    <property type="entry name" value="Winged helix-like DNA-binding domain superfamily/Winged helix DNA-binding domain"/>
    <property type="match status" value="1"/>
</dbReference>
<sequence>MSGSIYPDNKPLFLQIKEKIEDQIVNDQLLEGEQIPSTTQLSSFYKINHITVLKGINLLVESGLIFKKRGVGMFVAEGAKEQLLRTRKNAFADDYVMPMVQEADKLGLSTEELFEIITQVKERDAHES</sequence>
<dbReference type="SMART" id="SM00345">
    <property type="entry name" value="HTH_GNTR"/>
    <property type="match status" value="1"/>
</dbReference>
<dbReference type="AlphaFoldDB" id="A0A1B2E930"/>
<dbReference type="GO" id="GO:0003677">
    <property type="term" value="F:DNA binding"/>
    <property type="evidence" value="ECO:0007669"/>
    <property type="project" value="UniProtKB-KW"/>
</dbReference>
<dbReference type="InterPro" id="IPR036388">
    <property type="entry name" value="WH-like_DNA-bd_sf"/>
</dbReference>
<evidence type="ECO:0000256" key="2">
    <source>
        <dbReference type="ARBA" id="ARBA00023125"/>
    </source>
</evidence>
<dbReference type="GO" id="GO:0003700">
    <property type="term" value="F:DNA-binding transcription factor activity"/>
    <property type="evidence" value="ECO:0007669"/>
    <property type="project" value="InterPro"/>
</dbReference>
<reference evidence="5" key="1">
    <citation type="submission" date="2016-08" db="EMBL/GenBank/DDBJ databases">
        <title>Complete Genome Seqeunce of Paenibacillus sp. nov. IHBB 9852 from high altitute lake of Indian trans-Himalayas.</title>
        <authorList>
            <person name="Kiran S."/>
            <person name="Swarnkar M.K."/>
            <person name="Rana A."/>
            <person name="Tewari R."/>
            <person name="Gulati A."/>
        </authorList>
    </citation>
    <scope>NUCLEOTIDE SEQUENCE [LARGE SCALE GENOMIC DNA]</scope>
    <source>
        <strain evidence="5">IHBB 9852</strain>
    </source>
</reference>
<dbReference type="PANTHER" id="PTHR38445:SF10">
    <property type="entry name" value="GNTR-FAMILY TRANSCRIPTIONAL REGULATOR"/>
    <property type="match status" value="1"/>
</dbReference>
<dbReference type="Pfam" id="PF00392">
    <property type="entry name" value="GntR"/>
    <property type="match status" value="1"/>
</dbReference>
<dbReference type="SUPFAM" id="SSF46785">
    <property type="entry name" value="Winged helix' DNA-binding domain"/>
    <property type="match status" value="1"/>
</dbReference>
<dbReference type="PANTHER" id="PTHR38445">
    <property type="entry name" value="HTH-TYPE TRANSCRIPTIONAL REPRESSOR YTRA"/>
    <property type="match status" value="1"/>
</dbReference>
<evidence type="ECO:0000256" key="1">
    <source>
        <dbReference type="ARBA" id="ARBA00023015"/>
    </source>
</evidence>
<keyword evidence="2" id="KW-0238">DNA-binding</keyword>
<feature type="domain" description="HTH gntR-type" evidence="4">
    <location>
        <begin position="10"/>
        <end position="78"/>
    </location>
</feature>